<evidence type="ECO:0000256" key="14">
    <source>
        <dbReference type="SAM" id="Phobius"/>
    </source>
</evidence>
<keyword evidence="14" id="KW-1133">Transmembrane helix</keyword>
<keyword evidence="7" id="KW-0007">Acetylation</keyword>
<evidence type="ECO:0000256" key="2">
    <source>
        <dbReference type="ARBA" id="ARBA00004173"/>
    </source>
</evidence>
<evidence type="ECO:0000256" key="4">
    <source>
        <dbReference type="ARBA" id="ARBA00022723"/>
    </source>
</evidence>
<evidence type="ECO:0000256" key="10">
    <source>
        <dbReference type="ARBA" id="ARBA00023128"/>
    </source>
</evidence>
<keyword evidence="6" id="KW-0223">Dioxygenase</keyword>
<dbReference type="Gene3D" id="3.60.15.10">
    <property type="entry name" value="Ribonuclease Z/Hydroxyacylglutathione hydrolase-like"/>
    <property type="match status" value="2"/>
</dbReference>
<evidence type="ECO:0000256" key="5">
    <source>
        <dbReference type="ARBA" id="ARBA00022946"/>
    </source>
</evidence>
<dbReference type="InterPro" id="IPR036866">
    <property type="entry name" value="RibonucZ/Hydroxyglut_hydro"/>
</dbReference>
<evidence type="ECO:0000313" key="16">
    <source>
        <dbReference type="EMBL" id="CAE7463154.1"/>
    </source>
</evidence>
<evidence type="ECO:0000256" key="9">
    <source>
        <dbReference type="ARBA" id="ARBA00023004"/>
    </source>
</evidence>
<dbReference type="EMBL" id="CAJNDS010002410">
    <property type="protein sequence ID" value="CAE7463154.1"/>
    <property type="molecule type" value="Genomic_DNA"/>
</dbReference>
<dbReference type="GO" id="GO:0005739">
    <property type="term" value="C:mitochondrion"/>
    <property type="evidence" value="ECO:0007669"/>
    <property type="project" value="UniProtKB-SubCell"/>
</dbReference>
<evidence type="ECO:0000256" key="6">
    <source>
        <dbReference type="ARBA" id="ARBA00022964"/>
    </source>
</evidence>
<dbReference type="GO" id="GO:0006749">
    <property type="term" value="P:glutathione metabolic process"/>
    <property type="evidence" value="ECO:0007669"/>
    <property type="project" value="InterPro"/>
</dbReference>
<dbReference type="CDD" id="cd07724">
    <property type="entry name" value="POD-like_MBL-fold"/>
    <property type="match status" value="1"/>
</dbReference>
<feature type="transmembrane region" description="Helical" evidence="14">
    <location>
        <begin position="776"/>
        <end position="799"/>
    </location>
</feature>
<comment type="caution">
    <text evidence="16">The sequence shown here is derived from an EMBL/GenBank/DDBJ whole genome shotgun (WGS) entry which is preliminary data.</text>
</comment>
<comment type="subcellular location">
    <subcellularLocation>
        <location evidence="2">Mitochondrion</location>
    </subcellularLocation>
</comment>
<dbReference type="PANTHER" id="PTHR43084">
    <property type="entry name" value="PERSULFIDE DIOXYGENASE ETHE1"/>
    <property type="match status" value="1"/>
</dbReference>
<gene>
    <name evidence="16" type="primary">ETHE1</name>
    <name evidence="16" type="ORF">SNAT2548_LOCUS25809</name>
</gene>
<keyword evidence="17" id="KW-1185">Reference proteome</keyword>
<dbReference type="GO" id="GO:0046872">
    <property type="term" value="F:metal ion binding"/>
    <property type="evidence" value="ECO:0007669"/>
    <property type="project" value="UniProtKB-KW"/>
</dbReference>
<evidence type="ECO:0000256" key="12">
    <source>
        <dbReference type="ARBA" id="ARBA00066686"/>
    </source>
</evidence>
<dbReference type="InterPro" id="IPR044528">
    <property type="entry name" value="POD-like_MBL-fold"/>
</dbReference>
<keyword evidence="4" id="KW-0479">Metal-binding</keyword>
<reference evidence="16" key="1">
    <citation type="submission" date="2021-02" db="EMBL/GenBank/DDBJ databases">
        <authorList>
            <person name="Dougan E. K."/>
            <person name="Rhodes N."/>
            <person name="Thang M."/>
            <person name="Chan C."/>
        </authorList>
    </citation>
    <scope>NUCLEOTIDE SEQUENCE</scope>
</reference>
<organism evidence="16 17">
    <name type="scientific">Symbiodinium natans</name>
    <dbReference type="NCBI Taxonomy" id="878477"/>
    <lineage>
        <taxon>Eukaryota</taxon>
        <taxon>Sar</taxon>
        <taxon>Alveolata</taxon>
        <taxon>Dinophyceae</taxon>
        <taxon>Suessiales</taxon>
        <taxon>Symbiodiniaceae</taxon>
        <taxon>Symbiodinium</taxon>
    </lineage>
</organism>
<dbReference type="InterPro" id="IPR004853">
    <property type="entry name" value="Sugar_P_trans_dom"/>
</dbReference>
<feature type="transmembrane region" description="Helical" evidence="14">
    <location>
        <begin position="658"/>
        <end position="680"/>
    </location>
</feature>
<protein>
    <recommendedName>
        <fullName evidence="12">persulfide dioxygenase</fullName>
        <ecNumber evidence="12">1.13.11.18</ecNumber>
    </recommendedName>
    <alternativeName>
        <fullName evidence="13">Sulfur dioxygenase ETHE1</fullName>
    </alternativeName>
</protein>
<dbReference type="Pfam" id="PF03151">
    <property type="entry name" value="TPT"/>
    <property type="match status" value="1"/>
</dbReference>
<comment type="cofactor">
    <cofactor evidence="1">
        <name>Fe(2+)</name>
        <dbReference type="ChEBI" id="CHEBI:29033"/>
    </cofactor>
</comment>
<feature type="transmembrane region" description="Helical" evidence="14">
    <location>
        <begin position="837"/>
        <end position="859"/>
    </location>
</feature>
<evidence type="ECO:0000256" key="1">
    <source>
        <dbReference type="ARBA" id="ARBA00001954"/>
    </source>
</evidence>
<dbReference type="InterPro" id="IPR051682">
    <property type="entry name" value="Mito_Persulfide_Diox"/>
</dbReference>
<dbReference type="FunFam" id="3.60.15.10:FF:000013">
    <property type="entry name" value="Persulfide dioxygenase ETHE1, mitochondrial"/>
    <property type="match status" value="1"/>
</dbReference>
<dbReference type="InterPro" id="IPR001279">
    <property type="entry name" value="Metallo-B-lactamas"/>
</dbReference>
<dbReference type="GO" id="GO:0050313">
    <property type="term" value="F:sulfur dioxygenase activity"/>
    <property type="evidence" value="ECO:0007669"/>
    <property type="project" value="UniProtKB-EC"/>
</dbReference>
<name>A0A812S185_9DINO</name>
<feature type="transmembrane region" description="Helical" evidence="14">
    <location>
        <begin position="811"/>
        <end position="830"/>
    </location>
</feature>
<dbReference type="Proteomes" id="UP000604046">
    <property type="component" value="Unassembled WGS sequence"/>
</dbReference>
<dbReference type="GO" id="GO:0070813">
    <property type="term" value="P:hydrogen sulfide metabolic process"/>
    <property type="evidence" value="ECO:0007669"/>
    <property type="project" value="TreeGrafter"/>
</dbReference>
<feature type="domain" description="Metallo-beta-lactamase" evidence="15">
    <location>
        <begin position="215"/>
        <end position="407"/>
    </location>
</feature>
<keyword evidence="14" id="KW-0812">Transmembrane</keyword>
<dbReference type="SMART" id="SM00849">
    <property type="entry name" value="Lactamase_B"/>
    <property type="match status" value="1"/>
</dbReference>
<comment type="catalytic activity">
    <reaction evidence="11">
        <text>S-sulfanylglutathione + O2 + H2O = sulfite + glutathione + 2 H(+)</text>
        <dbReference type="Rhea" id="RHEA:12981"/>
        <dbReference type="ChEBI" id="CHEBI:15377"/>
        <dbReference type="ChEBI" id="CHEBI:15378"/>
        <dbReference type="ChEBI" id="CHEBI:15379"/>
        <dbReference type="ChEBI" id="CHEBI:17359"/>
        <dbReference type="ChEBI" id="CHEBI:57925"/>
        <dbReference type="ChEBI" id="CHEBI:58905"/>
        <dbReference type="EC" id="1.13.11.18"/>
    </reaction>
</comment>
<dbReference type="PANTHER" id="PTHR43084:SF1">
    <property type="entry name" value="PERSULFIDE DIOXYGENASE ETHE1, MITOCHONDRIAL"/>
    <property type="match status" value="1"/>
</dbReference>
<evidence type="ECO:0000256" key="8">
    <source>
        <dbReference type="ARBA" id="ARBA00023002"/>
    </source>
</evidence>
<keyword evidence="8" id="KW-0560">Oxidoreductase</keyword>
<keyword evidence="5" id="KW-0809">Transit peptide</keyword>
<sequence>MGCSAGSPMKDKVKLEALQNMQARFPLRRPALPGDVLVSGNLPSDVVGQLASHCKGWLYLNETSDEHYFAAPIRSNGCVLEVVPFKPSKDLPMRVVEEVVNCIDRLPRPLMIQCTSANRAAIAMLAWMAKRSGYTAGSAELLVSDLQIDTVKPEAQAWLQSFLPSLGKRDGAPLIERSPEVRQFYDPVSSTLWQTKGAGPAGSAPPGRTHVAVREPRTYLIACPATKQAVLIDPVLEQKDRDLKAIGDLGLHLKYVLNTPRAQRNVQPMFDVEDRVMALSDALCSFPRHCHADHVTSGAAIRKDFPHVQTIISKSSGAEADIHIQHGEEVGFGDLSLEVRATPGHTDGCVTYILRTRTATFAFTGDTLLVRGCGRTDFQQGNSFTLHASVHEQIFTLPDDTLVCPGHDYKNRGSSTVLEEKMLNPRLTKSAEEFAKFMEGLGLPNPKQIDIAVPANMACGVHFDASEMLPLRWRPAISRQDPDGGVFVPHRPAGRRRLLYARVHGVSSGYGAFWTTVSNRGAKRLLEAWALPKLKLYAATDQLATQDFEAASTVSKAGEPITQRFLRWAWTITGCASGPEVRASSRVGAKVWQTVLIGTVYIVTSSTLISFNKFLMQPGRFSHAVHLTAIHMVVTLCLSLLFYRVAPQHYPSMGMAKANLWLIAKWIAPLGLLFALALYCSNQAYKYSSVAFLQFCKQGNVALMFFMSCAVGSQIFSWQKLAVLSIVIAGCTTCAHGEIHFVMTGLLLQLASQLTECSKNLIGEAVMSGAGLKLDVLTFVLFQAPFSLVFLIVGVVVTWTPDVWTDFIKHWHWVMINALIAFLLNVLIAVTLKKLSALSFVIIGVVKDMVIVSCSALVFGDPVSQIQQVGFMVTIVGVLLWSRLKMQEQAARMQDQERLPFAKNAKLKEPRPS</sequence>
<dbReference type="AlphaFoldDB" id="A0A812S185"/>
<keyword evidence="14" id="KW-0472">Membrane</keyword>
<accession>A0A812S185</accession>
<feature type="transmembrane region" description="Helical" evidence="14">
    <location>
        <begin position="624"/>
        <end position="646"/>
    </location>
</feature>
<comment type="similarity">
    <text evidence="3">Belongs to the metallo-beta-lactamase superfamily. Glyoxalase II family.</text>
</comment>
<evidence type="ECO:0000313" key="17">
    <source>
        <dbReference type="Proteomes" id="UP000604046"/>
    </source>
</evidence>
<keyword evidence="10" id="KW-0496">Mitochondrion</keyword>
<evidence type="ECO:0000259" key="15">
    <source>
        <dbReference type="SMART" id="SM00849"/>
    </source>
</evidence>
<proteinExistence type="inferred from homology"/>
<dbReference type="SUPFAM" id="SSF56281">
    <property type="entry name" value="Metallo-hydrolase/oxidoreductase"/>
    <property type="match status" value="1"/>
</dbReference>
<evidence type="ECO:0000256" key="13">
    <source>
        <dbReference type="ARBA" id="ARBA00077964"/>
    </source>
</evidence>
<feature type="transmembrane region" description="Helical" evidence="14">
    <location>
        <begin position="591"/>
        <end position="612"/>
    </location>
</feature>
<evidence type="ECO:0000256" key="3">
    <source>
        <dbReference type="ARBA" id="ARBA00006759"/>
    </source>
</evidence>
<dbReference type="OrthoDB" id="6418713at2759"/>
<evidence type="ECO:0000256" key="11">
    <source>
        <dbReference type="ARBA" id="ARBA00050990"/>
    </source>
</evidence>
<dbReference type="EC" id="1.13.11.18" evidence="12"/>
<evidence type="ECO:0000256" key="7">
    <source>
        <dbReference type="ARBA" id="ARBA00022990"/>
    </source>
</evidence>
<feature type="transmembrane region" description="Helical" evidence="14">
    <location>
        <begin position="865"/>
        <end position="884"/>
    </location>
</feature>
<keyword evidence="9" id="KW-0408">Iron</keyword>
<dbReference type="Pfam" id="PF00753">
    <property type="entry name" value="Lactamase_B"/>
    <property type="match status" value="1"/>
</dbReference>